<dbReference type="Proteomes" id="UP000242849">
    <property type="component" value="Unassembled WGS sequence"/>
</dbReference>
<proteinExistence type="predicted"/>
<keyword evidence="5" id="KW-1185">Reference proteome</keyword>
<protein>
    <submittedName>
        <fullName evidence="4">Phospholipid/cholesterol/gamma-HCH transport system substrate-binding protein</fullName>
    </submittedName>
</protein>
<keyword evidence="2" id="KW-1133">Transmembrane helix</keyword>
<gene>
    <name evidence="4" type="ORF">SAMN05421553_2103</name>
</gene>
<dbReference type="InterPro" id="IPR003399">
    <property type="entry name" value="Mce/MlaD"/>
</dbReference>
<evidence type="ECO:0000256" key="1">
    <source>
        <dbReference type="SAM" id="Coils"/>
    </source>
</evidence>
<feature type="domain" description="Mce/MlaD" evidence="3">
    <location>
        <begin position="41"/>
        <end position="115"/>
    </location>
</feature>
<dbReference type="PANTHER" id="PTHR36698">
    <property type="entry name" value="BLL5892 PROTEIN"/>
    <property type="match status" value="1"/>
</dbReference>
<dbReference type="OrthoDB" id="9806984at2"/>
<keyword evidence="1" id="KW-0175">Coiled coil</keyword>
<evidence type="ECO:0000256" key="2">
    <source>
        <dbReference type="SAM" id="Phobius"/>
    </source>
</evidence>
<organism evidence="4 5">
    <name type="scientific">Pseudomonas anguilliseptica</name>
    <dbReference type="NCBI Taxonomy" id="53406"/>
    <lineage>
        <taxon>Bacteria</taxon>
        <taxon>Pseudomonadati</taxon>
        <taxon>Pseudomonadota</taxon>
        <taxon>Gammaproteobacteria</taxon>
        <taxon>Pseudomonadales</taxon>
        <taxon>Pseudomonadaceae</taxon>
        <taxon>Pseudomonas</taxon>
    </lineage>
</organism>
<dbReference type="Pfam" id="PF02470">
    <property type="entry name" value="MlaD"/>
    <property type="match status" value="1"/>
</dbReference>
<sequence>MEPRAHHVLIGLFTVLMVAAALGFALWLSKASSDQELNDYDVIFTEAVSGLSQGSAVQYSGIKVGDVISLRLDPQDPRKVRAHIRVNANTPIKEDTRARLSITGITGAALIQLHSGSPESPMLISKSDQRAEIIADRSPLSRLMSNGEDLVLSVTRLLNRANQLFSRDNIGRISRTLENIEQTSASVAEQRDELRTALQQMSSASQEAANLMRNANQLLSGQGREAMDSANRLMTSLERSSSSVERLLSDNRAALDGGMQGIGELGPTIIELRETLSALRSFARRLEEDPTGYLLRSDTIKEFQP</sequence>
<feature type="coiled-coil region" evidence="1">
    <location>
        <begin position="177"/>
        <end position="214"/>
    </location>
</feature>
<feature type="transmembrane region" description="Helical" evidence="2">
    <location>
        <begin position="7"/>
        <end position="28"/>
    </location>
</feature>
<dbReference type="STRING" id="53406.SAMN05421553_2103"/>
<evidence type="ECO:0000313" key="5">
    <source>
        <dbReference type="Proteomes" id="UP000242849"/>
    </source>
</evidence>
<keyword evidence="2" id="KW-0472">Membrane</keyword>
<reference evidence="5" key="1">
    <citation type="submission" date="2016-10" db="EMBL/GenBank/DDBJ databases">
        <authorList>
            <person name="Varghese N."/>
            <person name="Submissions S."/>
        </authorList>
    </citation>
    <scope>NUCLEOTIDE SEQUENCE [LARGE SCALE GENOMIC DNA]</scope>
    <source>
        <strain evidence="5">DSM 12111</strain>
    </source>
</reference>
<dbReference type="PANTHER" id="PTHR36698:SF2">
    <property type="entry name" value="MCE_MLAD DOMAIN-CONTAINING PROTEIN"/>
    <property type="match status" value="1"/>
</dbReference>
<evidence type="ECO:0000313" key="4">
    <source>
        <dbReference type="EMBL" id="SED14051.1"/>
    </source>
</evidence>
<keyword evidence="2" id="KW-0812">Transmembrane</keyword>
<dbReference type="EMBL" id="FNSC01000001">
    <property type="protein sequence ID" value="SED14051.1"/>
    <property type="molecule type" value="Genomic_DNA"/>
</dbReference>
<accession>A0A1H4YA53</accession>
<dbReference type="RefSeq" id="WP_090380070.1">
    <property type="nucleotide sequence ID" value="NZ_FNSC01000001.1"/>
</dbReference>
<evidence type="ECO:0000259" key="3">
    <source>
        <dbReference type="Pfam" id="PF02470"/>
    </source>
</evidence>
<name>A0A1H4YA53_PSEAG</name>
<dbReference type="AlphaFoldDB" id="A0A1H4YA53"/>